<keyword evidence="4" id="KW-0963">Cytoplasm</keyword>
<dbReference type="Pfam" id="PF00515">
    <property type="entry name" value="TPR_1"/>
    <property type="match status" value="2"/>
</dbReference>
<evidence type="ECO:0000256" key="6">
    <source>
        <dbReference type="ARBA" id="ARBA00022737"/>
    </source>
</evidence>
<comment type="function">
    <text evidence="11">Co-chaperone that binds misfolded and hydrophobic patches-containing client proteins in the cytosol. Mediates their targeting to the endoplasmic reticulum but also regulates their sorting to the proteasome when targeting fails. Functions in tail-anchored/type II transmembrane proteins membrane insertion constituting with ASNA1 and the BAG6 complex a targeting module. Functions upstream of the BAG6 complex and ASNA1, binding more rapidly the transmembrane domain of newly synthesized proteins. It is also involved in the regulation of the endoplasmic reticulum-associated misfolded protein catabolic process via its interaction with BAG6: collaborates with the BAG6 complex to maintain hydrophobic substrates in non-ubiquitinated states. Competes with RNF126 for interaction with BAG6, preventing the ubiquitination of client proteins associated with the BAG6 complex. Binds directly to HSC70 and HSP70 and regulates their ATPase activity.</text>
</comment>
<feature type="region of interest" description="Disordered" evidence="16">
    <location>
        <begin position="267"/>
        <end position="294"/>
    </location>
</feature>
<keyword evidence="9" id="KW-0143">Chaperone</keyword>
<dbReference type="PANTHER" id="PTHR45831">
    <property type="entry name" value="LD24721P"/>
    <property type="match status" value="1"/>
</dbReference>
<dbReference type="GO" id="GO:0060090">
    <property type="term" value="F:molecular adaptor activity"/>
    <property type="evidence" value="ECO:0007669"/>
    <property type="project" value="TreeGrafter"/>
</dbReference>
<gene>
    <name evidence="18" type="primary">SGTA</name>
</gene>
<evidence type="ECO:0000256" key="12">
    <source>
        <dbReference type="ARBA" id="ARBA00062864"/>
    </source>
</evidence>
<dbReference type="InterPro" id="IPR047150">
    <property type="entry name" value="SGT"/>
</dbReference>
<dbReference type="PROSITE" id="PS50005">
    <property type="entry name" value="TPR"/>
    <property type="match status" value="3"/>
</dbReference>
<feature type="compositionally biased region" description="Low complexity" evidence="16">
    <location>
        <begin position="280"/>
        <end position="294"/>
    </location>
</feature>
<feature type="repeat" description="TPR" evidence="15">
    <location>
        <begin position="164"/>
        <end position="197"/>
    </location>
</feature>
<comment type="subunit">
    <text evidence="12">Homodimer. Homooligomer. Interacts with DNAJC5 and DNAJC5B. Interacts (via TPR repeats) with HSP90AA1. Interacts (via Gln-rich region) with SLC2A1. Interacts with HSP90AB1. Interacts (via TPR repeats) with HSPA8/Hsc70; the interaction is direct. Interacts with BAG6 (via ubiquitin-like domain); interaction prevents interaction between BAG6 and RNF126. Forms a multiprotein complex, at least composed of DNAJB12, DNAJB14, HSPA8/Hsc70 and SGTA; interaction with DNAJB14 and HSPA8/Hsc70 is direct.</text>
</comment>
<organism evidence="18 19">
    <name type="scientific">Astatotilapia calliptera</name>
    <name type="common">Eastern happy</name>
    <name type="synonym">Chromis callipterus</name>
    <dbReference type="NCBI Taxonomy" id="8154"/>
    <lineage>
        <taxon>Eukaryota</taxon>
        <taxon>Metazoa</taxon>
        <taxon>Chordata</taxon>
        <taxon>Craniata</taxon>
        <taxon>Vertebrata</taxon>
        <taxon>Euteleostomi</taxon>
        <taxon>Actinopterygii</taxon>
        <taxon>Neopterygii</taxon>
        <taxon>Teleostei</taxon>
        <taxon>Neoteleostei</taxon>
        <taxon>Acanthomorphata</taxon>
        <taxon>Ovalentaria</taxon>
        <taxon>Cichlomorphae</taxon>
        <taxon>Cichliformes</taxon>
        <taxon>Cichlidae</taxon>
        <taxon>African cichlids</taxon>
        <taxon>Pseudocrenilabrinae</taxon>
        <taxon>Haplochromini</taxon>
        <taxon>Astatotilapia</taxon>
    </lineage>
</organism>
<dbReference type="PROSITE" id="PS50293">
    <property type="entry name" value="TPR_REGION"/>
    <property type="match status" value="1"/>
</dbReference>
<feature type="compositionally biased region" description="Polar residues" evidence="16">
    <location>
        <begin position="70"/>
        <end position="89"/>
    </location>
</feature>
<dbReference type="FunFam" id="1.20.5.420:FF:000002">
    <property type="entry name" value="Small glutamine-rich tetratricopeptide repeat-containing protein alpha"/>
    <property type="match status" value="1"/>
</dbReference>
<evidence type="ECO:0000256" key="5">
    <source>
        <dbReference type="ARBA" id="ARBA00022553"/>
    </source>
</evidence>
<dbReference type="GO" id="GO:0016020">
    <property type="term" value="C:membrane"/>
    <property type="evidence" value="ECO:0007669"/>
    <property type="project" value="TreeGrafter"/>
</dbReference>
<keyword evidence="7 15" id="KW-0802">TPR repeat</keyword>
<evidence type="ECO:0000313" key="18">
    <source>
        <dbReference type="Ensembl" id="ENSACLP00000059218.1"/>
    </source>
</evidence>
<feature type="repeat" description="TPR" evidence="15">
    <location>
        <begin position="96"/>
        <end position="129"/>
    </location>
</feature>
<dbReference type="Ensembl" id="ENSACLT00000044426.1">
    <property type="protein sequence ID" value="ENSACLP00000059218.1"/>
    <property type="gene ID" value="ENSACLG00000002343.2"/>
</dbReference>
<accession>A0AAX7TPT5</accession>
<evidence type="ECO:0000256" key="15">
    <source>
        <dbReference type="PROSITE-ProRule" id="PRU00339"/>
    </source>
</evidence>
<sequence length="324" mass="33971">MTDNKRLAFSIIQFLHDQLQSGTLSSDAQESLEVAVQCLETAFEVSTDDQSLAVPMTLPEIFTSATAKVNAEDPSQSQVNNNSTPNSPTEEQKAEAERLKSDGNDQMKVDNFAAAVEFYSKAIAINPQNAVYYCNRAAAYSKLGNYAGAVQDCERAISIDPNYSKAYGRMGLALASLNKHTEAVSYYKKALELDPDNDTYKTNLKIAEEKMDTSSPTAGLGGVDLAGLLSNPGFMNMASSLMNNPQVQQLMSGMMSGAYGGLGGGGAGGGGGAAPPPGAAPAAPSAAPAAPSAAAPGDLSRLIQAYVPEHRDCILKLVVSMNNR</sequence>
<dbReference type="GO" id="GO:0006620">
    <property type="term" value="P:post-translational protein targeting to endoplasmic reticulum membrane"/>
    <property type="evidence" value="ECO:0007669"/>
    <property type="project" value="TreeGrafter"/>
</dbReference>
<comment type="similarity">
    <text evidence="3">Belongs to the SGT family.</text>
</comment>
<evidence type="ECO:0000256" key="4">
    <source>
        <dbReference type="ARBA" id="ARBA00022490"/>
    </source>
</evidence>
<dbReference type="InterPro" id="IPR019734">
    <property type="entry name" value="TPR_rpt"/>
</dbReference>
<keyword evidence="5" id="KW-0597">Phosphoprotein</keyword>
<feature type="region of interest" description="Disordered" evidence="16">
    <location>
        <begin position="70"/>
        <end position="104"/>
    </location>
</feature>
<evidence type="ECO:0000256" key="1">
    <source>
        <dbReference type="ARBA" id="ARBA00004123"/>
    </source>
</evidence>
<proteinExistence type="inferred from homology"/>
<keyword evidence="10" id="KW-0539">Nucleus</keyword>
<feature type="repeat" description="TPR" evidence="15">
    <location>
        <begin position="130"/>
        <end position="163"/>
    </location>
</feature>
<feature type="compositionally biased region" description="Basic and acidic residues" evidence="16">
    <location>
        <begin position="90"/>
        <end position="104"/>
    </location>
</feature>
<dbReference type="Proteomes" id="UP000265100">
    <property type="component" value="Chromosome 15"/>
</dbReference>
<evidence type="ECO:0000256" key="11">
    <source>
        <dbReference type="ARBA" id="ARBA00054833"/>
    </source>
</evidence>
<dbReference type="PANTHER" id="PTHR45831:SF3">
    <property type="entry name" value="SMALL GLUTAMINE-RICH TETRATRICOPEPTIDE REPEAT-CONTAINING PROTEIN ALPHA"/>
    <property type="match status" value="1"/>
</dbReference>
<dbReference type="AlphaFoldDB" id="A0AAX7TPT5"/>
<dbReference type="Pfam" id="PF13181">
    <property type="entry name" value="TPR_8"/>
    <property type="match status" value="1"/>
</dbReference>
<dbReference type="SMART" id="SM00028">
    <property type="entry name" value="TPR"/>
    <property type="match status" value="3"/>
</dbReference>
<reference evidence="18" key="1">
    <citation type="submission" date="2018-05" db="EMBL/GenBank/DDBJ databases">
        <authorList>
            <person name="Datahose"/>
        </authorList>
    </citation>
    <scope>NUCLEOTIDE SEQUENCE</scope>
</reference>
<dbReference type="GeneTree" id="ENSGT00940000159037"/>
<dbReference type="GO" id="GO:0072380">
    <property type="term" value="C:TRC complex"/>
    <property type="evidence" value="ECO:0007669"/>
    <property type="project" value="TreeGrafter"/>
</dbReference>
<dbReference type="InterPro" id="IPR032374">
    <property type="entry name" value="SGTA_dimer"/>
</dbReference>
<dbReference type="SUPFAM" id="SSF48452">
    <property type="entry name" value="TPR-like"/>
    <property type="match status" value="1"/>
</dbReference>
<keyword evidence="19" id="KW-1185">Reference proteome</keyword>
<reference evidence="18" key="3">
    <citation type="submission" date="2025-09" db="UniProtKB">
        <authorList>
            <consortium name="Ensembl"/>
        </authorList>
    </citation>
    <scope>IDENTIFICATION</scope>
</reference>
<evidence type="ECO:0000256" key="16">
    <source>
        <dbReference type="SAM" id="MobiDB-lite"/>
    </source>
</evidence>
<dbReference type="FunFam" id="1.25.40.10:FF:000108">
    <property type="entry name" value="Small glutamine-rich tetratricopeptide repeat-containing protein alpha"/>
    <property type="match status" value="1"/>
</dbReference>
<evidence type="ECO:0000256" key="9">
    <source>
        <dbReference type="ARBA" id="ARBA00023186"/>
    </source>
</evidence>
<dbReference type="Gene3D" id="1.20.5.420">
    <property type="entry name" value="Immunoglobulin FC, subunit C"/>
    <property type="match status" value="1"/>
</dbReference>
<evidence type="ECO:0000313" key="19">
    <source>
        <dbReference type="Proteomes" id="UP000265100"/>
    </source>
</evidence>
<evidence type="ECO:0000256" key="2">
    <source>
        <dbReference type="ARBA" id="ARBA00004496"/>
    </source>
</evidence>
<dbReference type="InterPro" id="IPR011990">
    <property type="entry name" value="TPR-like_helical_dom_sf"/>
</dbReference>
<comment type="subcellular location">
    <subcellularLocation>
        <location evidence="2">Cytoplasm</location>
    </subcellularLocation>
    <subcellularLocation>
        <location evidence="1">Nucleus</location>
    </subcellularLocation>
</comment>
<evidence type="ECO:0000256" key="7">
    <source>
        <dbReference type="ARBA" id="ARBA00022803"/>
    </source>
</evidence>
<dbReference type="GO" id="GO:0005634">
    <property type="term" value="C:nucleus"/>
    <property type="evidence" value="ECO:0007669"/>
    <property type="project" value="UniProtKB-SubCell"/>
</dbReference>
<evidence type="ECO:0000256" key="3">
    <source>
        <dbReference type="ARBA" id="ARBA00008175"/>
    </source>
</evidence>
<dbReference type="Gene3D" id="1.25.40.10">
    <property type="entry name" value="Tetratricopeptide repeat domain"/>
    <property type="match status" value="1"/>
</dbReference>
<evidence type="ECO:0000256" key="14">
    <source>
        <dbReference type="ARBA" id="ARBA00076853"/>
    </source>
</evidence>
<name>A0AAX7TPT5_ASTCA</name>
<feature type="domain" description="SGTA homodimerisation" evidence="17">
    <location>
        <begin position="4"/>
        <end position="63"/>
    </location>
</feature>
<dbReference type="Pfam" id="PF16546">
    <property type="entry name" value="SGTA_dimer"/>
    <property type="match status" value="1"/>
</dbReference>
<reference evidence="18" key="2">
    <citation type="submission" date="2025-08" db="UniProtKB">
        <authorList>
            <consortium name="Ensembl"/>
        </authorList>
    </citation>
    <scope>IDENTIFICATION</scope>
</reference>
<evidence type="ECO:0000256" key="10">
    <source>
        <dbReference type="ARBA" id="ARBA00023242"/>
    </source>
</evidence>
<protein>
    <recommendedName>
        <fullName evidence="13">Small glutamine-rich tetratricopeptide repeat-containing protein alpha</fullName>
    </recommendedName>
    <alternativeName>
        <fullName evidence="14">Alpha-SGT</fullName>
    </alternativeName>
</protein>
<keyword evidence="8" id="KW-0007">Acetylation</keyword>
<evidence type="ECO:0000256" key="13">
    <source>
        <dbReference type="ARBA" id="ARBA00070804"/>
    </source>
</evidence>
<keyword evidence="6" id="KW-0677">Repeat</keyword>
<evidence type="ECO:0000259" key="17">
    <source>
        <dbReference type="Pfam" id="PF16546"/>
    </source>
</evidence>
<evidence type="ECO:0000256" key="8">
    <source>
        <dbReference type="ARBA" id="ARBA00022990"/>
    </source>
</evidence>
<dbReference type="GO" id="GO:0042802">
    <property type="term" value="F:identical protein binding"/>
    <property type="evidence" value="ECO:0007669"/>
    <property type="project" value="UniProtKB-ARBA"/>
</dbReference>